<evidence type="ECO:0000256" key="1">
    <source>
        <dbReference type="ARBA" id="ARBA00001961"/>
    </source>
</evidence>
<dbReference type="GO" id="GO:0051213">
    <property type="term" value="F:dioxygenase activity"/>
    <property type="evidence" value="ECO:0007669"/>
    <property type="project" value="UniProtKB-KW"/>
</dbReference>
<dbReference type="KEGG" id="fcy:FRACYDRAFT_249538"/>
<sequence>MITSRIQSVLSLSSTTEQILVEDVDADADVGVDNNNNNESSIITNKWTVPCQSTKEIIPSSSSSESGGVQGQIQQQFECHRFVIDNFISIEEINQLRRITFKGMSYVDDNDSNSTDSDSTSDSTSTTSSASGGPTIMDINTGYIRNTNEVTSIYSNSSSEGNEKRKLKKRHAIRFTENDHELYQDVIDRIQKRITKEFLQLSSSSSSSSVYHTAPTFITRAVGSLEKSYNGDGDGDNTNGNGWIPKSDHDIYWSPHVDVNNTDHYHFSALLYLSNYEDDFTGGMFKFLDGPGFDEYDQSINTKPLCYDEDLISMGSPYSCTEYKNAGRCSIDDIKEYCPLSCQVCSTQKETKYSIENDNKEWNEFISSSNSTESNTNNGDENEKIITSIEPKRGRLVLFTSGTENLHVVRQVQTGTRIVISLWYTFDSNTKFIIKEEDIDSETDTENNIEEEL</sequence>
<organism evidence="6 7">
    <name type="scientific">Fragilariopsis cylindrus CCMP1102</name>
    <dbReference type="NCBI Taxonomy" id="635003"/>
    <lineage>
        <taxon>Eukaryota</taxon>
        <taxon>Sar</taxon>
        <taxon>Stramenopiles</taxon>
        <taxon>Ochrophyta</taxon>
        <taxon>Bacillariophyta</taxon>
        <taxon>Bacillariophyceae</taxon>
        <taxon>Bacillariophycidae</taxon>
        <taxon>Bacillariales</taxon>
        <taxon>Bacillariaceae</taxon>
        <taxon>Fragilariopsis</taxon>
    </lineage>
</organism>
<proteinExistence type="predicted"/>
<keyword evidence="2" id="KW-0223">Dioxygenase</keyword>
<evidence type="ECO:0000256" key="2">
    <source>
        <dbReference type="ARBA" id="ARBA00022964"/>
    </source>
</evidence>
<dbReference type="OrthoDB" id="427071at2759"/>
<dbReference type="Pfam" id="PF13640">
    <property type="entry name" value="2OG-FeII_Oxy_3"/>
    <property type="match status" value="1"/>
</dbReference>
<feature type="region of interest" description="Disordered" evidence="4">
    <location>
        <begin position="107"/>
        <end position="142"/>
    </location>
</feature>
<accession>A0A1E7ERZ3</accession>
<dbReference type="PANTHER" id="PTHR14650">
    <property type="entry name" value="PROLYL HYDROXYLASE-RELATED"/>
    <property type="match status" value="1"/>
</dbReference>
<dbReference type="InParanoid" id="A0A1E7ERZ3"/>
<evidence type="ECO:0000313" key="6">
    <source>
        <dbReference type="EMBL" id="OEU08642.1"/>
    </source>
</evidence>
<evidence type="ECO:0000256" key="4">
    <source>
        <dbReference type="SAM" id="MobiDB-lite"/>
    </source>
</evidence>
<dbReference type="InterPro" id="IPR006620">
    <property type="entry name" value="Pro_4_hyd_alph"/>
</dbReference>
<evidence type="ECO:0000313" key="7">
    <source>
        <dbReference type="Proteomes" id="UP000095751"/>
    </source>
</evidence>
<dbReference type="GO" id="GO:0016020">
    <property type="term" value="C:membrane"/>
    <property type="evidence" value="ECO:0007669"/>
    <property type="project" value="TreeGrafter"/>
</dbReference>
<keyword evidence="3" id="KW-0560">Oxidoreductase</keyword>
<feature type="domain" description="Prolyl 4-hydroxylase alpha subunit" evidence="5">
    <location>
        <begin position="79"/>
        <end position="425"/>
    </location>
</feature>
<reference evidence="6 7" key="1">
    <citation type="submission" date="2016-09" db="EMBL/GenBank/DDBJ databases">
        <title>Extensive genetic diversity and differential bi-allelic expression allows diatom success in the polar Southern Ocean.</title>
        <authorList>
            <consortium name="DOE Joint Genome Institute"/>
            <person name="Mock T."/>
            <person name="Otillar R.P."/>
            <person name="Strauss J."/>
            <person name="Dupont C."/>
            <person name="Frickenhaus S."/>
            <person name="Maumus F."/>
            <person name="Mcmullan M."/>
            <person name="Sanges R."/>
            <person name="Schmutz J."/>
            <person name="Toseland A."/>
            <person name="Valas R."/>
            <person name="Veluchamy A."/>
            <person name="Ward B.J."/>
            <person name="Allen A."/>
            <person name="Barry K."/>
            <person name="Falciatore A."/>
            <person name="Ferrante M."/>
            <person name="Fortunato A.E."/>
            <person name="Gloeckner G."/>
            <person name="Gruber A."/>
            <person name="Hipkin R."/>
            <person name="Janech M."/>
            <person name="Kroth P."/>
            <person name="Leese F."/>
            <person name="Lindquist E."/>
            <person name="Lyon B.R."/>
            <person name="Martin J."/>
            <person name="Mayer C."/>
            <person name="Parker M."/>
            <person name="Quesneville H."/>
            <person name="Raymond J."/>
            <person name="Uhlig C."/>
            <person name="Valentin K.U."/>
            <person name="Worden A.Z."/>
            <person name="Armbrust E.V."/>
            <person name="Bowler C."/>
            <person name="Green B."/>
            <person name="Moulton V."/>
            <person name="Van Oosterhout C."/>
            <person name="Grigoriev I."/>
        </authorList>
    </citation>
    <scope>NUCLEOTIDE SEQUENCE [LARGE SCALE GENOMIC DNA]</scope>
    <source>
        <strain evidence="6 7">CCMP1102</strain>
    </source>
</reference>
<comment type="cofactor">
    <cofactor evidence="1">
        <name>L-ascorbate</name>
        <dbReference type="ChEBI" id="CHEBI:38290"/>
    </cofactor>
</comment>
<dbReference type="Gene3D" id="2.60.120.620">
    <property type="entry name" value="q2cbj1_9rhob like domain"/>
    <property type="match status" value="1"/>
</dbReference>
<feature type="compositionally biased region" description="Low complexity" evidence="4">
    <location>
        <begin position="112"/>
        <end position="129"/>
    </location>
</feature>
<dbReference type="GO" id="GO:0031418">
    <property type="term" value="F:L-ascorbic acid binding"/>
    <property type="evidence" value="ECO:0007669"/>
    <property type="project" value="InterPro"/>
</dbReference>
<gene>
    <name evidence="6" type="ORF">FRACYDRAFT_249538</name>
</gene>
<evidence type="ECO:0000259" key="5">
    <source>
        <dbReference type="SMART" id="SM00702"/>
    </source>
</evidence>
<dbReference type="InterPro" id="IPR039210">
    <property type="entry name" value="OGFOD3"/>
</dbReference>
<protein>
    <recommendedName>
        <fullName evidence="5">Prolyl 4-hydroxylase alpha subunit domain-containing protein</fullName>
    </recommendedName>
</protein>
<name>A0A1E7ERZ3_9STRA</name>
<dbReference type="AlphaFoldDB" id="A0A1E7ERZ3"/>
<dbReference type="EMBL" id="KV784379">
    <property type="protein sequence ID" value="OEU08642.1"/>
    <property type="molecule type" value="Genomic_DNA"/>
</dbReference>
<dbReference type="GO" id="GO:0016705">
    <property type="term" value="F:oxidoreductase activity, acting on paired donors, with incorporation or reduction of molecular oxygen"/>
    <property type="evidence" value="ECO:0007669"/>
    <property type="project" value="InterPro"/>
</dbReference>
<dbReference type="InterPro" id="IPR044862">
    <property type="entry name" value="Pro_4_hyd_alph_FE2OG_OXY"/>
</dbReference>
<dbReference type="Proteomes" id="UP000095751">
    <property type="component" value="Unassembled WGS sequence"/>
</dbReference>
<dbReference type="SMART" id="SM00702">
    <property type="entry name" value="P4Hc"/>
    <property type="match status" value="1"/>
</dbReference>
<evidence type="ECO:0000256" key="3">
    <source>
        <dbReference type="ARBA" id="ARBA00023002"/>
    </source>
</evidence>
<dbReference type="PANTHER" id="PTHR14650:SF1">
    <property type="entry name" value="2-OXOGLUTARATE AND IRON-DEPENDENT OXYGENASE DOMAIN-CONTAINING PROTEIN 3"/>
    <property type="match status" value="1"/>
</dbReference>
<keyword evidence="7" id="KW-1185">Reference proteome</keyword>
<dbReference type="GO" id="GO:0005506">
    <property type="term" value="F:iron ion binding"/>
    <property type="evidence" value="ECO:0007669"/>
    <property type="project" value="InterPro"/>
</dbReference>